<dbReference type="EMBL" id="CP035037">
    <property type="protein sequence ID" value="QAB18685.1"/>
    <property type="molecule type" value="Genomic_DNA"/>
</dbReference>
<evidence type="ECO:0000256" key="1">
    <source>
        <dbReference type="ARBA" id="ARBA00023235"/>
    </source>
</evidence>
<reference evidence="3 4" key="1">
    <citation type="submission" date="2019-01" db="EMBL/GenBank/DDBJ databases">
        <title>Leucobacter muris sp. nov. isolated from the nose of a laboratory mouse.</title>
        <authorList>
            <person name="Benga L."/>
            <person name="Sproeer C."/>
            <person name="Schumann P."/>
            <person name="Verbarg S."/>
            <person name="Bunk B."/>
            <person name="Engelhardt E."/>
            <person name="Benten P.M."/>
            <person name="Sager M."/>
        </authorList>
    </citation>
    <scope>NUCLEOTIDE SEQUENCE [LARGE SCALE GENOMIC DNA]</scope>
    <source>
        <strain evidence="3 4">DSM 101948</strain>
    </source>
</reference>
<feature type="domain" description="4-oxalocrotonate tautomerase-like" evidence="2">
    <location>
        <begin position="2"/>
        <end position="60"/>
    </location>
</feature>
<dbReference type="InterPro" id="IPR004370">
    <property type="entry name" value="4-OT-like_dom"/>
</dbReference>
<evidence type="ECO:0000313" key="4">
    <source>
        <dbReference type="Proteomes" id="UP000285768"/>
    </source>
</evidence>
<dbReference type="InterPro" id="IPR014347">
    <property type="entry name" value="Tautomerase/MIF_sf"/>
</dbReference>
<dbReference type="SUPFAM" id="SSF55331">
    <property type="entry name" value="Tautomerase/MIF"/>
    <property type="match status" value="1"/>
</dbReference>
<dbReference type="Gene3D" id="3.30.429.10">
    <property type="entry name" value="Macrophage Migration Inhibitory Factor"/>
    <property type="match status" value="1"/>
</dbReference>
<evidence type="ECO:0000313" key="3">
    <source>
        <dbReference type="EMBL" id="QAB18685.1"/>
    </source>
</evidence>
<evidence type="ECO:0000259" key="2">
    <source>
        <dbReference type="Pfam" id="PF01361"/>
    </source>
</evidence>
<name>A0ABX5QI28_9MICO</name>
<proteinExistence type="predicted"/>
<keyword evidence="4" id="KW-1185">Reference proteome</keyword>
<protein>
    <submittedName>
        <fullName evidence="3">4-oxalocrotonate tautomerase</fullName>
    </submittedName>
</protein>
<dbReference type="Proteomes" id="UP000285768">
    <property type="component" value="Chromosome"/>
</dbReference>
<accession>A0ABX5QI28</accession>
<sequence>MPYIQVFEAQQRSSEEAGRIVRAVTEAYAQSAEIPAAKVQVVLSAIPRDHWGVGGKTLEAQDEEARS</sequence>
<gene>
    <name evidence="3" type="ORF">Leucomu_12900</name>
</gene>
<dbReference type="Pfam" id="PF01361">
    <property type="entry name" value="Tautomerase"/>
    <property type="match status" value="1"/>
</dbReference>
<organism evidence="3 4">
    <name type="scientific">Leucobacter muris</name>
    <dbReference type="NCBI Taxonomy" id="1935379"/>
    <lineage>
        <taxon>Bacteria</taxon>
        <taxon>Bacillati</taxon>
        <taxon>Actinomycetota</taxon>
        <taxon>Actinomycetes</taxon>
        <taxon>Micrococcales</taxon>
        <taxon>Microbacteriaceae</taxon>
        <taxon>Leucobacter</taxon>
    </lineage>
</organism>
<dbReference type="RefSeq" id="WP_017883797.1">
    <property type="nucleotide sequence ID" value="NZ_CP035037.1"/>
</dbReference>
<keyword evidence="1" id="KW-0413">Isomerase</keyword>